<keyword evidence="2" id="KW-1185">Reference proteome</keyword>
<evidence type="ECO:0000313" key="2">
    <source>
        <dbReference type="Proteomes" id="UP001148838"/>
    </source>
</evidence>
<organism evidence="1 2">
    <name type="scientific">Periplaneta americana</name>
    <name type="common">American cockroach</name>
    <name type="synonym">Blatta americana</name>
    <dbReference type="NCBI Taxonomy" id="6978"/>
    <lineage>
        <taxon>Eukaryota</taxon>
        <taxon>Metazoa</taxon>
        <taxon>Ecdysozoa</taxon>
        <taxon>Arthropoda</taxon>
        <taxon>Hexapoda</taxon>
        <taxon>Insecta</taxon>
        <taxon>Pterygota</taxon>
        <taxon>Neoptera</taxon>
        <taxon>Polyneoptera</taxon>
        <taxon>Dictyoptera</taxon>
        <taxon>Blattodea</taxon>
        <taxon>Blattoidea</taxon>
        <taxon>Blattidae</taxon>
        <taxon>Blattinae</taxon>
        <taxon>Periplaneta</taxon>
    </lineage>
</organism>
<proteinExistence type="predicted"/>
<dbReference type="EMBL" id="JAJSOF020000017">
    <property type="protein sequence ID" value="KAJ4439838.1"/>
    <property type="molecule type" value="Genomic_DNA"/>
</dbReference>
<accession>A0ABQ8T0R8</accession>
<evidence type="ECO:0000313" key="1">
    <source>
        <dbReference type="EMBL" id="KAJ4439838.1"/>
    </source>
</evidence>
<reference evidence="1 2" key="1">
    <citation type="journal article" date="2022" name="Allergy">
        <title>Genome assembly and annotation of Periplaneta americana reveal a comprehensive cockroach allergen profile.</title>
        <authorList>
            <person name="Wang L."/>
            <person name="Xiong Q."/>
            <person name="Saelim N."/>
            <person name="Wang L."/>
            <person name="Nong W."/>
            <person name="Wan A.T."/>
            <person name="Shi M."/>
            <person name="Liu X."/>
            <person name="Cao Q."/>
            <person name="Hui J.H.L."/>
            <person name="Sookrung N."/>
            <person name="Leung T.F."/>
            <person name="Tungtrongchitr A."/>
            <person name="Tsui S.K.W."/>
        </authorList>
    </citation>
    <scope>NUCLEOTIDE SEQUENCE [LARGE SCALE GENOMIC DNA]</scope>
    <source>
        <strain evidence="1">PWHHKU_190912</strain>
    </source>
</reference>
<comment type="caution">
    <text evidence="1">The sequence shown here is derived from an EMBL/GenBank/DDBJ whole genome shotgun (WGS) entry which is preliminary data.</text>
</comment>
<name>A0ABQ8T0R8_PERAM</name>
<sequence>MFKNYWLIVDECSECTVASMSHALESWSKASCLGLAVRNARWFELPWGKKFSHEISASVWDRYSSSIVIHLGSYDRNYCNERNTYVFFSKRADAPNFSPNFNNKSVFNRRFRSVFSRRFNKFVFGQVFKQVHKNLFQEMLFAKHRVPPAAMLSSVFHSQKCKLRFVSLTMDLVEREDRSWRPLPAIATRPLLCRRQVNTGT</sequence>
<protein>
    <submittedName>
        <fullName evidence="1">Uncharacterized protein</fullName>
    </submittedName>
</protein>
<gene>
    <name evidence="1" type="ORF">ANN_07966</name>
</gene>
<dbReference type="Proteomes" id="UP001148838">
    <property type="component" value="Unassembled WGS sequence"/>
</dbReference>